<protein>
    <submittedName>
        <fullName evidence="1">Uncharacterized protein</fullName>
    </submittedName>
</protein>
<gene>
    <name evidence="1" type="ORF">BDV34DRAFT_90508</name>
</gene>
<accession>A0A5N6DLZ1</accession>
<evidence type="ECO:0000313" key="2">
    <source>
        <dbReference type="Proteomes" id="UP000326532"/>
    </source>
</evidence>
<dbReference type="AlphaFoldDB" id="A0A5N6DLZ1"/>
<proteinExistence type="predicted"/>
<dbReference type="EMBL" id="ML734965">
    <property type="protein sequence ID" value="KAB8206131.1"/>
    <property type="molecule type" value="Genomic_DNA"/>
</dbReference>
<reference evidence="1 2" key="1">
    <citation type="submission" date="2019-04" db="EMBL/GenBank/DDBJ databases">
        <title>Fungal friends and foes A comparative genomics study of 23 Aspergillus species from section Flavi.</title>
        <authorList>
            <consortium name="DOE Joint Genome Institute"/>
            <person name="Kjaerbolling I."/>
            <person name="Vesth T.C."/>
            <person name="Frisvad J.C."/>
            <person name="Nybo J.L."/>
            <person name="Theobald S."/>
            <person name="Kildgaard S."/>
            <person name="Petersen T.I."/>
            <person name="Kuo A."/>
            <person name="Sato A."/>
            <person name="Lyhne E.K."/>
            <person name="Kogle M.E."/>
            <person name="Wiebenga A."/>
            <person name="Kun R.S."/>
            <person name="Lubbers R.J."/>
            <person name="Makela M.R."/>
            <person name="Barry K."/>
            <person name="Chovatia M."/>
            <person name="Clum A."/>
            <person name="Daum C."/>
            <person name="Haridas S."/>
            <person name="He G."/>
            <person name="LaButti K."/>
            <person name="Lipzen A."/>
            <person name="Mondo S."/>
            <person name="Pangilinan J."/>
            <person name="Riley R."/>
            <person name="Salamov A."/>
            <person name="Simmons B.A."/>
            <person name="Magnuson J.K."/>
            <person name="Henrissat B."/>
            <person name="Mortensen U.H."/>
            <person name="Larsen T.O."/>
            <person name="De vries R.P."/>
            <person name="Grigoriev I.V."/>
            <person name="Machida M."/>
            <person name="Baker S.E."/>
            <person name="Andersen M.R."/>
        </authorList>
    </citation>
    <scope>NUCLEOTIDE SEQUENCE [LARGE SCALE GENOMIC DNA]</scope>
    <source>
        <strain evidence="1 2">CBS 117618</strain>
    </source>
</reference>
<dbReference type="VEuPathDB" id="FungiDB:BDV34DRAFT_90508"/>
<dbReference type="Proteomes" id="UP000326532">
    <property type="component" value="Unassembled WGS sequence"/>
</dbReference>
<name>A0A5N6DLZ1_ASPPA</name>
<keyword evidence="2" id="KW-1185">Reference proteome</keyword>
<evidence type="ECO:0000313" key="1">
    <source>
        <dbReference type="EMBL" id="KAB8206131.1"/>
    </source>
</evidence>
<organism evidence="1 2">
    <name type="scientific">Aspergillus parasiticus</name>
    <dbReference type="NCBI Taxonomy" id="5067"/>
    <lineage>
        <taxon>Eukaryota</taxon>
        <taxon>Fungi</taxon>
        <taxon>Dikarya</taxon>
        <taxon>Ascomycota</taxon>
        <taxon>Pezizomycotina</taxon>
        <taxon>Eurotiomycetes</taxon>
        <taxon>Eurotiomycetidae</taxon>
        <taxon>Eurotiales</taxon>
        <taxon>Aspergillaceae</taxon>
        <taxon>Aspergillus</taxon>
        <taxon>Aspergillus subgen. Circumdati</taxon>
    </lineage>
</organism>
<sequence length="72" mass="7918">MRSNLAMTLSAATSVQLNSIQSRTWDHNNQSSRYPTNRALAGIGLRNLPTCAPGKAFGSEHIMGTKSQYHDR</sequence>